<dbReference type="Pfam" id="PF00083">
    <property type="entry name" value="Sugar_tr"/>
    <property type="match status" value="1"/>
</dbReference>
<feature type="transmembrane region" description="Helical" evidence="7">
    <location>
        <begin position="283"/>
        <end position="304"/>
    </location>
</feature>
<keyword evidence="2" id="KW-0813">Transport</keyword>
<evidence type="ECO:0000256" key="7">
    <source>
        <dbReference type="SAM" id="Phobius"/>
    </source>
</evidence>
<evidence type="ECO:0000256" key="1">
    <source>
        <dbReference type="ARBA" id="ARBA00004141"/>
    </source>
</evidence>
<feature type="transmembrane region" description="Helical" evidence="7">
    <location>
        <begin position="383"/>
        <end position="406"/>
    </location>
</feature>
<dbReference type="SUPFAM" id="SSF103473">
    <property type="entry name" value="MFS general substrate transporter"/>
    <property type="match status" value="1"/>
</dbReference>
<dbReference type="AlphaFoldDB" id="A0AAV3PR73"/>
<feature type="transmembrane region" description="Helical" evidence="7">
    <location>
        <begin position="359"/>
        <end position="377"/>
    </location>
</feature>
<feature type="domain" description="Major facilitator superfamily (MFS) profile" evidence="8">
    <location>
        <begin position="25"/>
        <end position="472"/>
    </location>
</feature>
<dbReference type="PANTHER" id="PTHR23511">
    <property type="entry name" value="SYNAPTIC VESICLE GLYCOPROTEIN 2"/>
    <property type="match status" value="1"/>
</dbReference>
<feature type="transmembrane region" description="Helical" evidence="7">
    <location>
        <begin position="151"/>
        <end position="172"/>
    </location>
</feature>
<gene>
    <name evidence="9" type="ORF">LIER_11902</name>
</gene>
<dbReference type="PROSITE" id="PS00216">
    <property type="entry name" value="SUGAR_TRANSPORT_1"/>
    <property type="match status" value="1"/>
</dbReference>
<evidence type="ECO:0000313" key="9">
    <source>
        <dbReference type="EMBL" id="GAA0153735.1"/>
    </source>
</evidence>
<feature type="transmembrane region" description="Helical" evidence="7">
    <location>
        <begin position="64"/>
        <end position="85"/>
    </location>
</feature>
<dbReference type="Gene3D" id="1.20.1250.20">
    <property type="entry name" value="MFS general substrate transporter like domains"/>
    <property type="match status" value="1"/>
</dbReference>
<feature type="transmembrane region" description="Helical" evidence="7">
    <location>
        <begin position="25"/>
        <end position="44"/>
    </location>
</feature>
<name>A0AAV3PR73_LITER</name>
<evidence type="ECO:0000259" key="8">
    <source>
        <dbReference type="PROSITE" id="PS50850"/>
    </source>
</evidence>
<keyword evidence="5 7" id="KW-0472">Membrane</keyword>
<feature type="transmembrane region" description="Helical" evidence="7">
    <location>
        <begin position="447"/>
        <end position="467"/>
    </location>
</feature>
<keyword evidence="3 7" id="KW-0812">Transmembrane</keyword>
<feature type="transmembrane region" description="Helical" evidence="7">
    <location>
        <begin position="178"/>
        <end position="199"/>
    </location>
</feature>
<feature type="transmembrane region" description="Helical" evidence="7">
    <location>
        <begin position="418"/>
        <end position="441"/>
    </location>
</feature>
<dbReference type="InterPro" id="IPR020846">
    <property type="entry name" value="MFS_dom"/>
</dbReference>
<dbReference type="EMBL" id="BAABME010002242">
    <property type="protein sequence ID" value="GAA0153735.1"/>
    <property type="molecule type" value="Genomic_DNA"/>
</dbReference>
<evidence type="ECO:0000256" key="5">
    <source>
        <dbReference type="ARBA" id="ARBA00023136"/>
    </source>
</evidence>
<proteinExistence type="inferred from homology"/>
<accession>A0AAV3PR73</accession>
<evidence type="ECO:0000256" key="3">
    <source>
        <dbReference type="ARBA" id="ARBA00022692"/>
    </source>
</evidence>
<organism evidence="9 10">
    <name type="scientific">Lithospermum erythrorhizon</name>
    <name type="common">Purple gromwell</name>
    <name type="synonym">Lithospermum officinale var. erythrorhizon</name>
    <dbReference type="NCBI Taxonomy" id="34254"/>
    <lineage>
        <taxon>Eukaryota</taxon>
        <taxon>Viridiplantae</taxon>
        <taxon>Streptophyta</taxon>
        <taxon>Embryophyta</taxon>
        <taxon>Tracheophyta</taxon>
        <taxon>Spermatophyta</taxon>
        <taxon>Magnoliopsida</taxon>
        <taxon>eudicotyledons</taxon>
        <taxon>Gunneridae</taxon>
        <taxon>Pentapetalae</taxon>
        <taxon>asterids</taxon>
        <taxon>lamiids</taxon>
        <taxon>Boraginales</taxon>
        <taxon>Boraginaceae</taxon>
        <taxon>Boraginoideae</taxon>
        <taxon>Lithospermeae</taxon>
        <taxon>Lithospermum</taxon>
    </lineage>
</organism>
<evidence type="ECO:0000256" key="6">
    <source>
        <dbReference type="ARBA" id="ARBA00044504"/>
    </source>
</evidence>
<dbReference type="Proteomes" id="UP001454036">
    <property type="component" value="Unassembled WGS sequence"/>
</dbReference>
<dbReference type="PROSITE" id="PS50850">
    <property type="entry name" value="MFS"/>
    <property type="match status" value="1"/>
</dbReference>
<dbReference type="PANTHER" id="PTHR23511:SF5">
    <property type="entry name" value="MAJOR FACILITATOR-TYPE TRANSPORTER HXNZ-RELATED"/>
    <property type="match status" value="1"/>
</dbReference>
<dbReference type="InterPro" id="IPR005829">
    <property type="entry name" value="Sugar_transporter_CS"/>
</dbReference>
<comment type="similarity">
    <text evidence="6">Belongs to the major facilitator superfamily. Phosphate:H(+) symporter (TC 2.A.1.9) family.</text>
</comment>
<sequence length="495" mass="54160">MGDLGSALFTLDEALGTIGTGKFNVVALLFAGIGFASISVEMMIQSLIGPVVQSEWGLSSSEESMLATLIFAGMFVGAYFFGFVSDAYGRRTSTIGSTMSTLGAGILSALSPSYKWLLILRCLLGFGVGGGHVFISWFLEFAPTSSRGAWTVSLSVFYAIGSILGNALAWIIMPRFGWRWLNTISCILPLLALVFGAFVPESPRYLCMKGRTSEAYKVLQKIATMNKREVPNGTLVFIPSVKQDEENISTDRTPLLSIKEKTGDSESTLRAVIQLFSPKLLKITLLVWLLQFFSMFSYFGIVYLTTKLSTHQNYCQPSEISPESTQENASYKEVFITSLAELPSAFFAAIIVDRVGRKLNIGIISVFVFFLLLPLMWPQSDIVITTLLFGSRFFITAEMSVVSVYISEVYPTAVRSTGAGITNCIGYIGAMVCPVVAVVLIEGCHQEAAITLFEVAIVLICVSVFFIPLETKGRILSDVVQNDEESSDHYVRSKN</sequence>
<keyword evidence="4 7" id="KW-1133">Transmembrane helix</keyword>
<comment type="subcellular location">
    <subcellularLocation>
        <location evidence="1">Membrane</location>
        <topology evidence="1">Multi-pass membrane protein</topology>
    </subcellularLocation>
</comment>
<evidence type="ECO:0000256" key="2">
    <source>
        <dbReference type="ARBA" id="ARBA00022448"/>
    </source>
</evidence>
<protein>
    <submittedName>
        <fullName evidence="9">Secondary carrier transporter</fullName>
    </submittedName>
</protein>
<keyword evidence="10" id="KW-1185">Reference proteome</keyword>
<feature type="transmembrane region" description="Helical" evidence="7">
    <location>
        <begin position="116"/>
        <end position="139"/>
    </location>
</feature>
<dbReference type="GO" id="GO:0022857">
    <property type="term" value="F:transmembrane transporter activity"/>
    <property type="evidence" value="ECO:0007669"/>
    <property type="project" value="InterPro"/>
</dbReference>
<evidence type="ECO:0000256" key="4">
    <source>
        <dbReference type="ARBA" id="ARBA00022989"/>
    </source>
</evidence>
<dbReference type="GO" id="GO:0016020">
    <property type="term" value="C:membrane"/>
    <property type="evidence" value="ECO:0007669"/>
    <property type="project" value="UniProtKB-SubCell"/>
</dbReference>
<comment type="caution">
    <text evidence="9">The sequence shown here is derived from an EMBL/GenBank/DDBJ whole genome shotgun (WGS) entry which is preliminary data.</text>
</comment>
<evidence type="ECO:0000313" key="10">
    <source>
        <dbReference type="Proteomes" id="UP001454036"/>
    </source>
</evidence>
<dbReference type="InterPro" id="IPR005828">
    <property type="entry name" value="MFS_sugar_transport-like"/>
</dbReference>
<reference evidence="9 10" key="1">
    <citation type="submission" date="2024-01" db="EMBL/GenBank/DDBJ databases">
        <title>The complete chloroplast genome sequence of Lithospermum erythrorhizon: insights into the phylogenetic relationship among Boraginaceae species and the maternal lineages of purple gromwells.</title>
        <authorList>
            <person name="Okada T."/>
            <person name="Watanabe K."/>
        </authorList>
    </citation>
    <scope>NUCLEOTIDE SEQUENCE [LARGE SCALE GENOMIC DNA]</scope>
</reference>
<dbReference type="InterPro" id="IPR036259">
    <property type="entry name" value="MFS_trans_sf"/>
</dbReference>